<gene>
    <name evidence="3" type="ORF">FPZ47_24195</name>
</gene>
<evidence type="ECO:0000259" key="2">
    <source>
        <dbReference type="Pfam" id="PF01402"/>
    </source>
</evidence>
<evidence type="ECO:0000313" key="4">
    <source>
        <dbReference type="Proteomes" id="UP000320513"/>
    </source>
</evidence>
<dbReference type="Proteomes" id="UP000320513">
    <property type="component" value="Unassembled WGS sequence"/>
</dbReference>
<dbReference type="AlphaFoldDB" id="A0A557XCC9"/>
<dbReference type="SUPFAM" id="SSF47598">
    <property type="entry name" value="Ribbon-helix-helix"/>
    <property type="match status" value="1"/>
</dbReference>
<feature type="domain" description="Ribbon-helix-helix protein CopG" evidence="2">
    <location>
        <begin position="55"/>
        <end position="91"/>
    </location>
</feature>
<dbReference type="OrthoDB" id="5193415at2"/>
<sequence length="94" mass="10832">MMMPTESEYTEWAKAFESGEYRATPIETPQVDVARLRRGRPNRGEESQGKSPSRQVRLPQEVSDQVDALAKRRRVPSSEVMREAITEYIGRHRA</sequence>
<organism evidence="3 4">
    <name type="scientific">Mycobacterium helveticum</name>
    <dbReference type="NCBI Taxonomy" id="2592811"/>
    <lineage>
        <taxon>Bacteria</taxon>
        <taxon>Bacillati</taxon>
        <taxon>Actinomycetota</taxon>
        <taxon>Actinomycetes</taxon>
        <taxon>Mycobacteriales</taxon>
        <taxon>Mycobacteriaceae</taxon>
        <taxon>Mycobacterium</taxon>
    </lineage>
</organism>
<dbReference type="EMBL" id="VMQU01000155">
    <property type="protein sequence ID" value="TVS83167.1"/>
    <property type="molecule type" value="Genomic_DNA"/>
</dbReference>
<dbReference type="RefSeq" id="WP_144956164.1">
    <property type="nucleotide sequence ID" value="NZ_VMQU01000155.1"/>
</dbReference>
<evidence type="ECO:0000313" key="3">
    <source>
        <dbReference type="EMBL" id="TVS83167.1"/>
    </source>
</evidence>
<reference evidence="3 4" key="1">
    <citation type="submission" date="2019-07" db="EMBL/GenBank/DDBJ databases">
        <title>New Mycobacterium species.</title>
        <authorList>
            <person name="Tortoli E."/>
            <person name="Ghielmetti G."/>
            <person name="Friedel U."/>
            <person name="Trovato A."/>
        </authorList>
    </citation>
    <scope>NUCLEOTIDE SEQUENCE [LARGE SCALE GENOMIC DNA]</scope>
    <source>
        <strain evidence="3 4">16-83</strain>
    </source>
</reference>
<dbReference type="Pfam" id="PF01402">
    <property type="entry name" value="RHH_1"/>
    <property type="match status" value="1"/>
</dbReference>
<dbReference type="Gene3D" id="1.10.1220.10">
    <property type="entry name" value="Met repressor-like"/>
    <property type="match status" value="1"/>
</dbReference>
<evidence type="ECO:0000256" key="1">
    <source>
        <dbReference type="SAM" id="MobiDB-lite"/>
    </source>
</evidence>
<dbReference type="InterPro" id="IPR010985">
    <property type="entry name" value="Ribbon_hlx_hlx"/>
</dbReference>
<dbReference type="InterPro" id="IPR002145">
    <property type="entry name" value="CopG"/>
</dbReference>
<name>A0A557XCC9_9MYCO</name>
<accession>A0A557XCC9</accession>
<keyword evidence="4" id="KW-1185">Reference proteome</keyword>
<feature type="region of interest" description="Disordered" evidence="1">
    <location>
        <begin position="17"/>
        <end position="58"/>
    </location>
</feature>
<dbReference type="CDD" id="cd21631">
    <property type="entry name" value="RHH_CopG_NikR-like"/>
    <property type="match status" value="1"/>
</dbReference>
<proteinExistence type="predicted"/>
<comment type="caution">
    <text evidence="3">The sequence shown here is derived from an EMBL/GenBank/DDBJ whole genome shotgun (WGS) entry which is preliminary data.</text>
</comment>
<dbReference type="InterPro" id="IPR013321">
    <property type="entry name" value="Arc_rbn_hlx_hlx"/>
</dbReference>
<protein>
    <submittedName>
        <fullName evidence="3">CopG family transcriptional regulator</fullName>
    </submittedName>
</protein>
<dbReference type="GO" id="GO:0006355">
    <property type="term" value="P:regulation of DNA-templated transcription"/>
    <property type="evidence" value="ECO:0007669"/>
    <property type="project" value="InterPro"/>
</dbReference>